<name>A0A0E9UQX3_ANGAN</name>
<protein>
    <submittedName>
        <fullName evidence="1">Uncharacterized protein</fullName>
    </submittedName>
</protein>
<sequence length="22" mass="2477">MQNAIDKSCVKLLWIRASAICL</sequence>
<reference evidence="1" key="2">
    <citation type="journal article" date="2015" name="Fish Shellfish Immunol.">
        <title>Early steps in the European eel (Anguilla anguilla)-Vibrio vulnificus interaction in the gills: Role of the RtxA13 toxin.</title>
        <authorList>
            <person name="Callol A."/>
            <person name="Pajuelo D."/>
            <person name="Ebbesson L."/>
            <person name="Teles M."/>
            <person name="MacKenzie S."/>
            <person name="Amaro C."/>
        </authorList>
    </citation>
    <scope>NUCLEOTIDE SEQUENCE</scope>
</reference>
<reference evidence="1" key="1">
    <citation type="submission" date="2014-11" db="EMBL/GenBank/DDBJ databases">
        <authorList>
            <person name="Amaro Gonzalez C."/>
        </authorList>
    </citation>
    <scope>NUCLEOTIDE SEQUENCE</scope>
</reference>
<proteinExistence type="predicted"/>
<organism evidence="1">
    <name type="scientific">Anguilla anguilla</name>
    <name type="common">European freshwater eel</name>
    <name type="synonym">Muraena anguilla</name>
    <dbReference type="NCBI Taxonomy" id="7936"/>
    <lineage>
        <taxon>Eukaryota</taxon>
        <taxon>Metazoa</taxon>
        <taxon>Chordata</taxon>
        <taxon>Craniata</taxon>
        <taxon>Vertebrata</taxon>
        <taxon>Euteleostomi</taxon>
        <taxon>Actinopterygii</taxon>
        <taxon>Neopterygii</taxon>
        <taxon>Teleostei</taxon>
        <taxon>Anguilliformes</taxon>
        <taxon>Anguillidae</taxon>
        <taxon>Anguilla</taxon>
    </lineage>
</organism>
<dbReference type="AlphaFoldDB" id="A0A0E9UQX3"/>
<evidence type="ECO:0000313" key="1">
    <source>
        <dbReference type="EMBL" id="JAH68166.1"/>
    </source>
</evidence>
<dbReference type="EMBL" id="GBXM01040411">
    <property type="protein sequence ID" value="JAH68166.1"/>
    <property type="molecule type" value="Transcribed_RNA"/>
</dbReference>
<accession>A0A0E9UQX3</accession>